<dbReference type="Gene3D" id="1.25.40.370">
    <property type="match status" value="1"/>
</dbReference>
<dbReference type="Gene3D" id="3.40.50.300">
    <property type="entry name" value="P-loop containing nucleotide triphosphate hydrolases"/>
    <property type="match status" value="1"/>
</dbReference>
<evidence type="ECO:0000259" key="5">
    <source>
        <dbReference type="Pfam" id="PF23586"/>
    </source>
</evidence>
<dbReference type="InterPro" id="IPR001680">
    <property type="entry name" value="WD40_rpt"/>
</dbReference>
<keyword evidence="2" id="KW-0677">Repeat</keyword>
<dbReference type="PROSITE" id="PS00678">
    <property type="entry name" value="WD_REPEATS_1"/>
    <property type="match status" value="1"/>
</dbReference>
<dbReference type="Pfam" id="PF25469">
    <property type="entry name" value="WHD_NWD1"/>
    <property type="match status" value="1"/>
</dbReference>
<dbReference type="PANTHER" id="PTHR19871:SF14">
    <property type="entry name" value="DUF4062 DOMAIN-CONTAINING PROTEIN"/>
    <property type="match status" value="1"/>
</dbReference>
<proteinExistence type="predicted"/>
<name>A0AAD9K463_RIDPI</name>
<dbReference type="Pfam" id="PF23586">
    <property type="entry name" value="Beta-prop_NWD2_C"/>
    <property type="match status" value="1"/>
</dbReference>
<dbReference type="InterPro" id="IPR027417">
    <property type="entry name" value="P-loop_NTPase"/>
</dbReference>
<dbReference type="InterPro" id="IPR056534">
    <property type="entry name" value="Beta-prop_NWD2_C"/>
</dbReference>
<dbReference type="InterPro" id="IPR007111">
    <property type="entry name" value="NACHT_NTPase"/>
</dbReference>
<dbReference type="InterPro" id="IPR036322">
    <property type="entry name" value="WD40_repeat_dom_sf"/>
</dbReference>
<evidence type="ECO:0000256" key="3">
    <source>
        <dbReference type="PROSITE-ProRule" id="PRU00221"/>
    </source>
</evidence>
<gene>
    <name evidence="7" type="ORF">NP493_1406g01009</name>
</gene>
<dbReference type="SUPFAM" id="SSF82171">
    <property type="entry name" value="DPP6 N-terminal domain-like"/>
    <property type="match status" value="1"/>
</dbReference>
<keyword evidence="8" id="KW-1185">Reference proteome</keyword>
<feature type="domain" description="NACHT" evidence="4">
    <location>
        <begin position="396"/>
        <end position="567"/>
    </location>
</feature>
<dbReference type="SUPFAM" id="SSF52540">
    <property type="entry name" value="P-loop containing nucleoside triphosphate hydrolases"/>
    <property type="match status" value="1"/>
</dbReference>
<evidence type="ECO:0000313" key="8">
    <source>
        <dbReference type="Proteomes" id="UP001209878"/>
    </source>
</evidence>
<comment type="caution">
    <text evidence="7">The sequence shown here is derived from an EMBL/GenBank/DDBJ whole genome shotgun (WGS) entry which is preliminary data.</text>
</comment>
<dbReference type="Proteomes" id="UP001209878">
    <property type="component" value="Unassembled WGS sequence"/>
</dbReference>
<reference evidence="7" key="1">
    <citation type="journal article" date="2023" name="Mol. Biol. Evol.">
        <title>Third-Generation Sequencing Reveals the Adaptive Role of the Epigenome in Three Deep-Sea Polychaetes.</title>
        <authorList>
            <person name="Perez M."/>
            <person name="Aroh O."/>
            <person name="Sun Y."/>
            <person name="Lan Y."/>
            <person name="Juniper S.K."/>
            <person name="Young C.R."/>
            <person name="Angers B."/>
            <person name="Qian P.Y."/>
        </authorList>
    </citation>
    <scope>NUCLEOTIDE SEQUENCE</scope>
    <source>
        <strain evidence="7">R07B-5</strain>
    </source>
</reference>
<dbReference type="PROSITE" id="PS50082">
    <property type="entry name" value="WD_REPEATS_2"/>
    <property type="match status" value="1"/>
</dbReference>
<dbReference type="InterPro" id="IPR015943">
    <property type="entry name" value="WD40/YVTN_repeat-like_dom_sf"/>
</dbReference>
<dbReference type="Pfam" id="PF05729">
    <property type="entry name" value="NACHT"/>
    <property type="match status" value="1"/>
</dbReference>
<dbReference type="InterPro" id="IPR019775">
    <property type="entry name" value="WD40_repeat_CS"/>
</dbReference>
<keyword evidence="1 3" id="KW-0853">WD repeat</keyword>
<dbReference type="SUPFAM" id="SSF50978">
    <property type="entry name" value="WD40 repeat-like"/>
    <property type="match status" value="2"/>
</dbReference>
<accession>A0AAD9K463</accession>
<protein>
    <submittedName>
        <fullName evidence="7">Uncharacterized protein</fullName>
    </submittedName>
</protein>
<sequence length="1621" mass="182964">MSDKNPALWNSTKKYNIVQNLISVIDQFYGKTSNAVLVNDFMGEWFRIVVADMRWGIRDEACDDHKSTELCMKEIETCQRHSVGPNFMLLLGHRYGSRPVPSAITSKEFQLLRDVVKCSEADVTLLDTWYKCDENALPPEYILQPISSILTNYCNKSDEALMKADQDAWWNDIVKKLERMLRQAALKLFNEKTLDSDQMHNYFMSVTEREVRHGILSAKDPDAHCLAYFRVFTNFDFVLFKNATRFVDMISCGTDEVDCVNDEENKGEVYRIKDEEAEGFLSTLREIIPKTLSDSNIAQFEVEWLEDYKEAEEADRTRHDEYIEVLCDQVYIDMSTLIDRAAQAICTISDHKDYYTEILQHLHACKRYCKLFTDREELVELQKYVTGQIGDVAQPFVLHGASGCGKTALLSKAFSMTVEWVPVKKSSPVMVLRFLGTSPDSSSVIPLLRSMCWQIAVNYGMPAEKVPDELVSLTQHLEQLLSCATKEKPLFIFLDALDQLSAEDGAQRLPWLPCVLPPHVRLVVSTLPEYAGILDMLHEKVQGPYNYRQVTPLGEDLSKNILTSWLAGANRQVTPSQQEIVQYAITKCNLPLFVRLVFDDICRWRSYSAPEVTSLASTVHESIDWLFGRIEKHHGYVLVSRAFGYLTAAKNGLSEAELEDLLSLDDQVLNDVYQFTETATERYFKSTTFKSEIHDHLADYFLGVWSGKEKQYESKETKGTADREVARQPLYFLGDDKTVTRYNLRKLNETPFHLIRSSRYDDLYKEVLFNFRWLHAKLSCMPMQAVLADFEDYLQYHENKDAQLLADTLRLSASVVTRRPDMVGPQIVGRLLPYYNTHSQIQSLIKQCDSDGLEVNSLSPSTPSLGHRFCPNGIAVTSDNKFLVSVSNVVIVWDLSTYGVFRQIDPAIGGTMMNLSLSPNDKNAVSYTNSDQIVVFFVVTGEVKVVDKVLREGHDSIVGTASGNDCFVVWTRTQWFVYSLEGVQISAHLSVLPKEFNTLMHVELAQNSDKRLLVWKMGDMIIHNTGRETKDNMVLQAANDNLEDFYCHSAIAISADHRTIYTCTAGDVVCYKREDSPAEGSPSRWVFDRSLGTNHNKLFAMTLSDNESYLLSTLEFGYKLWHVSEESADGDCPLTELKLPTGVRNFLGRNCPVVLTHDDQYVIGAAGWIVYVWQVCDAQLLTTVDIHYDRIKSLLCVPKLNKVITASIDKSVKIWNLDKIREESCTFDRHEKPIEQLHLAANAHVAATTTRNCVGVWDLGTGRLTKTLATRAHTSVVTHSAITADGAYVVSAESGNVLLWDVAKAVVVREKTYSDVQQLLLIHNDSKILIVFKVAPNHCRCVCRRVPRWYINHEFDFEIKKYRDVVVTSDGPSCSSCRWRIRAETVSVSTTSELDQSTCTTRHPSIRITKTTPALSPCPMSRSRTRGNVWDVKNKSFVRAVVRWNGTCTRDGKYGLYAPTTGGVDLLDLKTGDTVYTLRPHVVEKSYFDARTFFTSNDAHVVNYHPGHRSVRVYRVADGVKIAEYKAYTPIHVIASTPGGTSIVLGGVDGSLVVLAIADPLNPANKDFLSALPSRQLTAANGRIGQRAPLTKSQARAKFIGAVHVVRLSRVPDSSRSCVLL</sequence>
<evidence type="ECO:0000256" key="1">
    <source>
        <dbReference type="ARBA" id="ARBA00022574"/>
    </source>
</evidence>
<dbReference type="Pfam" id="PF00400">
    <property type="entry name" value="WD40"/>
    <property type="match status" value="1"/>
</dbReference>
<dbReference type="InterPro" id="IPR057588">
    <property type="entry name" value="NWD1/2-like_WH"/>
</dbReference>
<feature type="domain" description="NWD1/2-like winged helix-turn-helix" evidence="6">
    <location>
        <begin position="616"/>
        <end position="672"/>
    </location>
</feature>
<organism evidence="7 8">
    <name type="scientific">Ridgeia piscesae</name>
    <name type="common">Tubeworm</name>
    <dbReference type="NCBI Taxonomy" id="27915"/>
    <lineage>
        <taxon>Eukaryota</taxon>
        <taxon>Metazoa</taxon>
        <taxon>Spiralia</taxon>
        <taxon>Lophotrochozoa</taxon>
        <taxon>Annelida</taxon>
        <taxon>Polychaeta</taxon>
        <taxon>Sedentaria</taxon>
        <taxon>Canalipalpata</taxon>
        <taxon>Sabellida</taxon>
        <taxon>Siboglinidae</taxon>
        <taxon>Ridgeia</taxon>
    </lineage>
</organism>
<evidence type="ECO:0000259" key="6">
    <source>
        <dbReference type="Pfam" id="PF25469"/>
    </source>
</evidence>
<feature type="domain" description="NWD2 C-terminal beta-propeller" evidence="5">
    <location>
        <begin position="1227"/>
        <end position="1557"/>
    </location>
</feature>
<evidence type="ECO:0000313" key="7">
    <source>
        <dbReference type="EMBL" id="KAK2164569.1"/>
    </source>
</evidence>
<dbReference type="InterPro" id="IPR052752">
    <property type="entry name" value="NACHT-WD_repeat"/>
</dbReference>
<dbReference type="PANTHER" id="PTHR19871">
    <property type="entry name" value="BETA TRANSDUCIN-RELATED PROTEIN"/>
    <property type="match status" value="1"/>
</dbReference>
<evidence type="ECO:0000259" key="4">
    <source>
        <dbReference type="Pfam" id="PF05729"/>
    </source>
</evidence>
<dbReference type="SMART" id="SM00320">
    <property type="entry name" value="WD40"/>
    <property type="match status" value="5"/>
</dbReference>
<dbReference type="EMBL" id="JAODUO010001406">
    <property type="protein sequence ID" value="KAK2164569.1"/>
    <property type="molecule type" value="Genomic_DNA"/>
</dbReference>
<evidence type="ECO:0000256" key="2">
    <source>
        <dbReference type="ARBA" id="ARBA00022737"/>
    </source>
</evidence>
<dbReference type="Gene3D" id="2.130.10.10">
    <property type="entry name" value="YVTN repeat-like/Quinoprotein amine dehydrogenase"/>
    <property type="match status" value="2"/>
</dbReference>
<feature type="repeat" description="WD" evidence="3">
    <location>
        <begin position="1184"/>
        <end position="1218"/>
    </location>
</feature>